<sequence length="287" mass="31444">MMTTLTFHKMHGLGNDFVVIDATQTPFSLDSATIAKLGNRKTGIGFDQLLVVEPPSTPSVDFNYRIFNCDGSEVEHCGNGARCFAKFVIDQRLTDKHTLCVNIKKGPLYITYRNDDDIEVDMGKPILAPRDIPFNIDASAQNPAASYDIIIDGAPLPVSVLSMGNPHVVLFISNLWQQSIETLAKHIQQSDYFPESVNVNFIEILDKHTATQRTYERGAGETDACGTGVCAAVYAAQAVNAIDAINAPVCVKVRGGEIRIRIDQAGHIWMAGPARTVYHGTINLRHD</sequence>
<reference evidence="11 12" key="1">
    <citation type="submission" date="2019-10" db="EMBL/GenBank/DDBJ databases">
        <title>Cardiobacteriales fam. a chemoheterotrophic member of the order Cardiobacteriales, and proposal of Cardiobacteriales fam. nov.</title>
        <authorList>
            <person name="Wang C."/>
        </authorList>
    </citation>
    <scope>NUCLEOTIDE SEQUENCE [LARGE SCALE GENOMIC DNA]</scope>
    <source>
        <strain evidence="11 12">ML27</strain>
    </source>
</reference>
<accession>A0A6N7EWN7</accession>
<comment type="function">
    <text evidence="9">Catalyzes the stereoinversion of LL-2,6-diaminopimelate (L,L-DAP) to meso-diaminopimelate (meso-DAP), a precursor of L-lysine and an essential component of the bacterial peptidoglycan.</text>
</comment>
<dbReference type="GO" id="GO:0008837">
    <property type="term" value="F:diaminopimelate epimerase activity"/>
    <property type="evidence" value="ECO:0007669"/>
    <property type="project" value="UniProtKB-UniRule"/>
</dbReference>
<dbReference type="Proteomes" id="UP000471298">
    <property type="component" value="Unassembled WGS sequence"/>
</dbReference>
<proteinExistence type="inferred from homology"/>
<dbReference type="PANTHER" id="PTHR31689:SF0">
    <property type="entry name" value="DIAMINOPIMELATE EPIMERASE"/>
    <property type="match status" value="1"/>
</dbReference>
<keyword evidence="5 9" id="KW-0028">Amino-acid biosynthesis</keyword>
<dbReference type="GO" id="GO:0005829">
    <property type="term" value="C:cytosol"/>
    <property type="evidence" value="ECO:0007669"/>
    <property type="project" value="TreeGrafter"/>
</dbReference>
<evidence type="ECO:0000256" key="2">
    <source>
        <dbReference type="ARBA" id="ARBA00010219"/>
    </source>
</evidence>
<evidence type="ECO:0000256" key="6">
    <source>
        <dbReference type="ARBA" id="ARBA00023154"/>
    </source>
</evidence>
<evidence type="ECO:0000256" key="10">
    <source>
        <dbReference type="PROSITE-ProRule" id="PRU10125"/>
    </source>
</evidence>
<evidence type="ECO:0000256" key="3">
    <source>
        <dbReference type="ARBA" id="ARBA00013080"/>
    </source>
</evidence>
<feature type="binding site" evidence="9">
    <location>
        <position position="15"/>
    </location>
    <ligand>
        <name>substrate</name>
    </ligand>
</feature>
<keyword evidence="4 9" id="KW-0963">Cytoplasm</keyword>
<organism evidence="11 12">
    <name type="scientific">Ostreibacterium oceani</name>
    <dbReference type="NCBI Taxonomy" id="2654998"/>
    <lineage>
        <taxon>Bacteria</taxon>
        <taxon>Pseudomonadati</taxon>
        <taxon>Pseudomonadota</taxon>
        <taxon>Gammaproteobacteria</taxon>
        <taxon>Cardiobacteriales</taxon>
        <taxon>Ostreibacteriaceae</taxon>
        <taxon>Ostreibacterium</taxon>
    </lineage>
</organism>
<keyword evidence="6 9" id="KW-0457">Lysine biosynthesis</keyword>
<dbReference type="FunFam" id="3.10.310.10:FF:000001">
    <property type="entry name" value="Diaminopimelate epimerase"/>
    <property type="match status" value="1"/>
</dbReference>
<protein>
    <recommendedName>
        <fullName evidence="3 9">Diaminopimelate epimerase</fullName>
        <shortName evidence="9">DAP epimerase</shortName>
        <ecNumber evidence="3 9">5.1.1.7</ecNumber>
    </recommendedName>
    <alternativeName>
        <fullName evidence="9">PLP-independent amino acid racemase</fullName>
    </alternativeName>
</protein>
<comment type="subcellular location">
    <subcellularLocation>
        <location evidence="9">Cytoplasm</location>
    </subcellularLocation>
</comment>
<name>A0A6N7EWN7_9GAMM</name>
<comment type="pathway">
    <text evidence="1 9">Amino-acid biosynthesis; L-lysine biosynthesis via DAP pathway; DL-2,6-diaminopimelate from LL-2,6-diaminopimelate: step 1/1.</text>
</comment>
<dbReference type="HAMAP" id="MF_00197">
    <property type="entry name" value="DAP_epimerase"/>
    <property type="match status" value="1"/>
</dbReference>
<comment type="subunit">
    <text evidence="9">Homodimer.</text>
</comment>
<evidence type="ECO:0000256" key="7">
    <source>
        <dbReference type="ARBA" id="ARBA00023235"/>
    </source>
</evidence>
<keyword evidence="7 9" id="KW-0413">Isomerase</keyword>
<dbReference type="FunCoup" id="A0A6N7EWN7">
    <property type="interactions" value="556"/>
</dbReference>
<dbReference type="PANTHER" id="PTHR31689">
    <property type="entry name" value="DIAMINOPIMELATE EPIMERASE, CHLOROPLASTIC"/>
    <property type="match status" value="1"/>
</dbReference>
<feature type="binding site" evidence="9">
    <location>
        <begin position="78"/>
        <end position="79"/>
    </location>
    <ligand>
        <name>substrate</name>
    </ligand>
</feature>
<feature type="site" description="Could be important to modulate the pK values of the two catalytic cysteine residues" evidence="9">
    <location>
        <position position="167"/>
    </location>
</feature>
<dbReference type="InParanoid" id="A0A6N7EWN7"/>
<dbReference type="Pfam" id="PF01678">
    <property type="entry name" value="DAP_epimerase"/>
    <property type="match status" value="2"/>
</dbReference>
<evidence type="ECO:0000256" key="4">
    <source>
        <dbReference type="ARBA" id="ARBA00022490"/>
    </source>
</evidence>
<feature type="binding site" evidence="9">
    <location>
        <begin position="216"/>
        <end position="217"/>
    </location>
    <ligand>
        <name>substrate</name>
    </ligand>
</feature>
<comment type="caution">
    <text evidence="11">The sequence shown here is derived from an EMBL/GenBank/DDBJ whole genome shotgun (WGS) entry which is preliminary data.</text>
</comment>
<dbReference type="AlphaFoldDB" id="A0A6N7EWN7"/>
<comment type="similarity">
    <text evidence="2 9">Belongs to the diaminopimelate epimerase family.</text>
</comment>
<evidence type="ECO:0000313" key="12">
    <source>
        <dbReference type="Proteomes" id="UP000471298"/>
    </source>
</evidence>
<dbReference type="NCBIfam" id="TIGR00652">
    <property type="entry name" value="DapF"/>
    <property type="match status" value="1"/>
</dbReference>
<evidence type="ECO:0000256" key="8">
    <source>
        <dbReference type="ARBA" id="ARBA00051712"/>
    </source>
</evidence>
<dbReference type="UniPathway" id="UPA00034">
    <property type="reaction ID" value="UER00025"/>
</dbReference>
<feature type="binding site" evidence="9">
    <location>
        <position position="68"/>
    </location>
    <ligand>
        <name>substrate</name>
    </ligand>
</feature>
<feature type="binding site" evidence="9">
    <location>
        <position position="198"/>
    </location>
    <ligand>
        <name>substrate</name>
    </ligand>
</feature>
<dbReference type="EMBL" id="WHNW01000003">
    <property type="protein sequence ID" value="MPV85960.1"/>
    <property type="molecule type" value="Genomic_DNA"/>
</dbReference>
<feature type="active site" evidence="10">
    <location>
        <position position="77"/>
    </location>
</feature>
<dbReference type="PROSITE" id="PS01326">
    <property type="entry name" value="DAP_EPIMERASE"/>
    <property type="match status" value="1"/>
</dbReference>
<evidence type="ECO:0000256" key="1">
    <source>
        <dbReference type="ARBA" id="ARBA00005196"/>
    </source>
</evidence>
<gene>
    <name evidence="9 11" type="primary">dapF</name>
    <name evidence="11" type="ORF">GCU85_04335</name>
</gene>
<comment type="catalytic activity">
    <reaction evidence="8 9">
        <text>(2S,6S)-2,6-diaminopimelate = meso-2,6-diaminopimelate</text>
        <dbReference type="Rhea" id="RHEA:15393"/>
        <dbReference type="ChEBI" id="CHEBI:57609"/>
        <dbReference type="ChEBI" id="CHEBI:57791"/>
        <dbReference type="EC" id="5.1.1.7"/>
    </reaction>
</comment>
<dbReference type="InterPro" id="IPR001653">
    <property type="entry name" value="DAP_epimerase_DapF"/>
</dbReference>
<dbReference type="InterPro" id="IPR018510">
    <property type="entry name" value="DAP_epimerase_AS"/>
</dbReference>
<feature type="binding site" evidence="9">
    <location>
        <position position="48"/>
    </location>
    <ligand>
        <name>substrate</name>
    </ligand>
</feature>
<feature type="binding site" evidence="9">
    <location>
        <begin position="226"/>
        <end position="227"/>
    </location>
    <ligand>
        <name>substrate</name>
    </ligand>
</feature>
<keyword evidence="12" id="KW-1185">Reference proteome</keyword>
<evidence type="ECO:0000256" key="9">
    <source>
        <dbReference type="HAMAP-Rule" id="MF_00197"/>
    </source>
</evidence>
<dbReference type="Gene3D" id="3.10.310.10">
    <property type="entry name" value="Diaminopimelate Epimerase, Chain A, domain 1"/>
    <property type="match status" value="2"/>
</dbReference>
<feature type="active site" description="Proton donor" evidence="9">
    <location>
        <position position="77"/>
    </location>
</feature>
<feature type="site" description="Important for dimerization" evidence="9">
    <location>
        <position position="278"/>
    </location>
</feature>
<dbReference type="EC" id="5.1.1.7" evidence="3 9"/>
<feature type="active site" description="Proton acceptor" evidence="9">
    <location>
        <position position="225"/>
    </location>
</feature>
<feature type="site" description="Could be important to modulate the pK values of the two catalytic cysteine residues" evidence="9">
    <location>
        <position position="216"/>
    </location>
</feature>
<feature type="binding site" evidence="9">
    <location>
        <position position="165"/>
    </location>
    <ligand>
        <name>substrate</name>
    </ligand>
</feature>
<evidence type="ECO:0000256" key="5">
    <source>
        <dbReference type="ARBA" id="ARBA00022605"/>
    </source>
</evidence>
<dbReference type="SUPFAM" id="SSF54506">
    <property type="entry name" value="Diaminopimelate epimerase-like"/>
    <property type="match status" value="1"/>
</dbReference>
<dbReference type="GO" id="GO:0009089">
    <property type="term" value="P:lysine biosynthetic process via diaminopimelate"/>
    <property type="evidence" value="ECO:0007669"/>
    <property type="project" value="UniProtKB-UniRule"/>
</dbReference>
<evidence type="ECO:0000313" key="11">
    <source>
        <dbReference type="EMBL" id="MPV85960.1"/>
    </source>
</evidence>